<accession>A0A3P9K7C0</accession>
<dbReference type="Ensembl" id="ENSORLT00020008132.1">
    <property type="protein sequence ID" value="ENSORLP00020004343.1"/>
    <property type="gene ID" value="ENSORLG00020005124.1"/>
</dbReference>
<dbReference type="Gene3D" id="1.10.4020.10">
    <property type="entry name" value="DNA breaking-rejoining enzymes"/>
    <property type="match status" value="1"/>
</dbReference>
<feature type="region of interest" description="Disordered" evidence="1">
    <location>
        <begin position="22"/>
        <end position="51"/>
    </location>
</feature>
<organism evidence="3 4">
    <name type="scientific">Oryzias latipes</name>
    <name type="common">Japanese rice fish</name>
    <name type="synonym">Japanese killifish</name>
    <dbReference type="NCBI Taxonomy" id="8090"/>
    <lineage>
        <taxon>Eukaryota</taxon>
        <taxon>Metazoa</taxon>
        <taxon>Chordata</taxon>
        <taxon>Craniata</taxon>
        <taxon>Vertebrata</taxon>
        <taxon>Euteleostomi</taxon>
        <taxon>Actinopterygii</taxon>
        <taxon>Neopterygii</taxon>
        <taxon>Teleostei</taxon>
        <taxon>Neoteleostei</taxon>
        <taxon>Acanthomorphata</taxon>
        <taxon>Ovalentaria</taxon>
        <taxon>Atherinomorphae</taxon>
        <taxon>Beloniformes</taxon>
        <taxon>Adrianichthyidae</taxon>
        <taxon>Oryziinae</taxon>
        <taxon>Oryzias</taxon>
    </lineage>
</organism>
<reference key="1">
    <citation type="journal article" date="2007" name="Nature">
        <title>The medaka draft genome and insights into vertebrate genome evolution.</title>
        <authorList>
            <person name="Kasahara M."/>
            <person name="Naruse K."/>
            <person name="Sasaki S."/>
            <person name="Nakatani Y."/>
            <person name="Qu W."/>
            <person name="Ahsan B."/>
            <person name="Yamada T."/>
            <person name="Nagayasu Y."/>
            <person name="Doi K."/>
            <person name="Kasai Y."/>
            <person name="Jindo T."/>
            <person name="Kobayashi D."/>
            <person name="Shimada A."/>
            <person name="Toyoda A."/>
            <person name="Kuroki Y."/>
            <person name="Fujiyama A."/>
            <person name="Sasaki T."/>
            <person name="Shimizu A."/>
            <person name="Asakawa S."/>
            <person name="Shimizu N."/>
            <person name="Hashimoto S."/>
            <person name="Yang J."/>
            <person name="Lee Y."/>
            <person name="Matsushima K."/>
            <person name="Sugano S."/>
            <person name="Sakaizumi M."/>
            <person name="Narita T."/>
            <person name="Ohishi K."/>
            <person name="Haga S."/>
            <person name="Ohta F."/>
            <person name="Nomoto H."/>
            <person name="Nogata K."/>
            <person name="Morishita T."/>
            <person name="Endo T."/>
            <person name="Shin-I T."/>
            <person name="Takeda H."/>
            <person name="Morishita S."/>
            <person name="Kohara Y."/>
        </authorList>
    </citation>
    <scope>NUCLEOTIDE SEQUENCE [LARGE SCALE GENOMIC DNA]</scope>
    <source>
        <strain>Hd-rR</strain>
    </source>
</reference>
<name>A0A3P9K7C0_ORYLA</name>
<reference evidence="3 4" key="2">
    <citation type="submission" date="2017-04" db="EMBL/GenBank/DDBJ databases">
        <title>CpG methylation of centromeres and impact of large insertions on vertebrate speciation.</title>
        <authorList>
            <person name="Ichikawa K."/>
            <person name="Yoshimura J."/>
            <person name="Morishita S."/>
        </authorList>
    </citation>
    <scope>NUCLEOTIDE SEQUENCE</scope>
    <source>
        <strain evidence="3 4">HNI</strain>
    </source>
</reference>
<dbReference type="PROSITE" id="PS50804">
    <property type="entry name" value="SCAN_BOX"/>
    <property type="match status" value="1"/>
</dbReference>
<dbReference type="InterPro" id="IPR038269">
    <property type="entry name" value="SCAN_sf"/>
</dbReference>
<reference evidence="3" key="4">
    <citation type="submission" date="2025-09" db="UniProtKB">
        <authorList>
            <consortium name="Ensembl"/>
        </authorList>
    </citation>
    <scope>IDENTIFICATION</scope>
    <source>
        <strain evidence="3">HNI</strain>
    </source>
</reference>
<dbReference type="Proteomes" id="UP000265180">
    <property type="component" value="Chromosome 10"/>
</dbReference>
<proteinExistence type="predicted"/>
<evidence type="ECO:0000256" key="1">
    <source>
        <dbReference type="SAM" id="MobiDB-lite"/>
    </source>
</evidence>
<dbReference type="InterPro" id="IPR003309">
    <property type="entry name" value="SCAN_dom"/>
</dbReference>
<reference evidence="3" key="3">
    <citation type="submission" date="2025-08" db="UniProtKB">
        <authorList>
            <consortium name="Ensembl"/>
        </authorList>
    </citation>
    <scope>IDENTIFICATION</scope>
    <source>
        <strain evidence="3">HNI</strain>
    </source>
</reference>
<feature type="domain" description="SCAN box" evidence="2">
    <location>
        <begin position="50"/>
        <end position="94"/>
    </location>
</feature>
<dbReference type="AlphaFoldDB" id="A0A3P9K7C0"/>
<evidence type="ECO:0000259" key="2">
    <source>
        <dbReference type="PROSITE" id="PS50804"/>
    </source>
</evidence>
<evidence type="ECO:0000313" key="3">
    <source>
        <dbReference type="Ensembl" id="ENSORLP00020004343.1"/>
    </source>
</evidence>
<evidence type="ECO:0000313" key="4">
    <source>
        <dbReference type="Proteomes" id="UP000265180"/>
    </source>
</evidence>
<sequence length="124" mass="13175">TYGVRSGIAEGPQKGEDAAAWWGRLPGSSAPPPGTPSSEEEGVDPGRLGLSRGWDRLERRTEERIGGIAVVVQPQPVHPSDARTWVEEHVPEDSPADACRPTGLVDKCSHAMASGTLERCSLHG</sequence>
<protein>
    <recommendedName>
        <fullName evidence="2">SCAN box domain-containing protein</fullName>
    </recommendedName>
</protein>